<accession>A0A0B7AD62</accession>
<dbReference type="AlphaFoldDB" id="A0A0B7AD62"/>
<sequence length="57" mass="6720">VIKIGRKERRRAFNCRLRGFWFKPIYCWSPRGQERIVTLRSTRGDNGGFQPGAGYLF</sequence>
<evidence type="ECO:0000313" key="1">
    <source>
        <dbReference type="EMBL" id="CEK77936.1"/>
    </source>
</evidence>
<proteinExistence type="predicted"/>
<name>A0A0B7AD62_9EUPU</name>
<protein>
    <submittedName>
        <fullName evidence="1">Uncharacterized protein</fullName>
    </submittedName>
</protein>
<organism evidence="1">
    <name type="scientific">Arion vulgaris</name>
    <dbReference type="NCBI Taxonomy" id="1028688"/>
    <lineage>
        <taxon>Eukaryota</taxon>
        <taxon>Metazoa</taxon>
        <taxon>Spiralia</taxon>
        <taxon>Lophotrochozoa</taxon>
        <taxon>Mollusca</taxon>
        <taxon>Gastropoda</taxon>
        <taxon>Heterobranchia</taxon>
        <taxon>Euthyneura</taxon>
        <taxon>Panpulmonata</taxon>
        <taxon>Eupulmonata</taxon>
        <taxon>Stylommatophora</taxon>
        <taxon>Helicina</taxon>
        <taxon>Arionoidea</taxon>
        <taxon>Arionidae</taxon>
        <taxon>Arion</taxon>
    </lineage>
</organism>
<gene>
    <name evidence="1" type="primary">ORF107421</name>
</gene>
<dbReference type="EMBL" id="HACG01031071">
    <property type="protein sequence ID" value="CEK77936.1"/>
    <property type="molecule type" value="Transcribed_RNA"/>
</dbReference>
<reference evidence="1" key="1">
    <citation type="submission" date="2014-12" db="EMBL/GenBank/DDBJ databases">
        <title>Insight into the proteome of Arion vulgaris.</title>
        <authorList>
            <person name="Aradska J."/>
            <person name="Bulat T."/>
            <person name="Smidak R."/>
            <person name="Sarate P."/>
            <person name="Gangsoo J."/>
            <person name="Sialana F."/>
            <person name="Bilban M."/>
            <person name="Lubec G."/>
        </authorList>
    </citation>
    <scope>NUCLEOTIDE SEQUENCE</scope>
    <source>
        <tissue evidence="1">Skin</tissue>
    </source>
</reference>
<feature type="non-terminal residue" evidence="1">
    <location>
        <position position="1"/>
    </location>
</feature>